<dbReference type="EMBL" id="JAHVHU010000023">
    <property type="protein sequence ID" value="MBY5960113.1"/>
    <property type="molecule type" value="Genomic_DNA"/>
</dbReference>
<proteinExistence type="predicted"/>
<evidence type="ECO:0000313" key="2">
    <source>
        <dbReference type="Proteomes" id="UP000753961"/>
    </source>
</evidence>
<gene>
    <name evidence="1" type="primary">gldC</name>
    <name evidence="1" type="ORF">KUV50_18315</name>
</gene>
<dbReference type="InterPro" id="IPR019854">
    <property type="entry name" value="Motility-assoc_prot_GldC"/>
</dbReference>
<accession>A0A953HSG7</accession>
<keyword evidence="2" id="KW-1185">Reference proteome</keyword>
<dbReference type="Pfam" id="PF19937">
    <property type="entry name" value="GldC-like"/>
    <property type="match status" value="1"/>
</dbReference>
<dbReference type="AlphaFoldDB" id="A0A953HSG7"/>
<reference evidence="1" key="1">
    <citation type="submission" date="2021-06" db="EMBL/GenBank/DDBJ databases">
        <title>44 bacteria genomes isolated from Dapeng, Shenzhen.</title>
        <authorList>
            <person name="Zheng W."/>
            <person name="Yu S."/>
            <person name="Huang Y."/>
        </authorList>
    </citation>
    <scope>NUCLEOTIDE SEQUENCE</scope>
    <source>
        <strain evidence="1">DP5N28-2</strain>
    </source>
</reference>
<dbReference type="RefSeq" id="WP_222581661.1">
    <property type="nucleotide sequence ID" value="NZ_JAHVHU010000023.1"/>
</dbReference>
<protein>
    <submittedName>
        <fullName evidence="1">Gliding motility protein GldC</fullName>
    </submittedName>
</protein>
<organism evidence="1 2">
    <name type="scientific">Membranihabitans marinus</name>
    <dbReference type="NCBI Taxonomy" id="1227546"/>
    <lineage>
        <taxon>Bacteria</taxon>
        <taxon>Pseudomonadati</taxon>
        <taxon>Bacteroidota</taxon>
        <taxon>Saprospiria</taxon>
        <taxon>Saprospirales</taxon>
        <taxon>Saprospiraceae</taxon>
        <taxon>Membranihabitans</taxon>
    </lineage>
</organism>
<dbReference type="NCBIfam" id="TIGR03515">
    <property type="entry name" value="GldC"/>
    <property type="match status" value="1"/>
</dbReference>
<name>A0A953HSG7_9BACT</name>
<evidence type="ECO:0000313" key="1">
    <source>
        <dbReference type="EMBL" id="MBY5960113.1"/>
    </source>
</evidence>
<comment type="caution">
    <text evidence="1">The sequence shown here is derived from an EMBL/GenBank/DDBJ whole genome shotgun (WGS) entry which is preliminary data.</text>
</comment>
<sequence length="120" mass="14016">MKKSKIEIEVTLDDEQVPTEIRWKADDSQAAGFKAVKSIFLSLYDEESEETMKLDLWTKEFRVDEMDKFIFQTLRTMADSYYKATNNGDLANHMVQFTKFFGTETGLLRPENSEDDQKQP</sequence>
<dbReference type="Proteomes" id="UP000753961">
    <property type="component" value="Unassembled WGS sequence"/>
</dbReference>